<dbReference type="RefSeq" id="YP_010800998.1">
    <property type="nucleotide sequence ID" value="NC_076933.1"/>
</dbReference>
<accession>A0AAE8XC63</accession>
<dbReference type="KEGG" id="vg:80539672"/>
<dbReference type="EMBL" id="MW491755">
    <property type="protein sequence ID" value="UAU42861.1"/>
    <property type="molecule type" value="Viral_cRNA"/>
</dbReference>
<gene>
    <name evidence="1" type="primary">C (U1)</name>
</gene>
<keyword evidence="2" id="KW-1185">Reference proteome</keyword>
<protein>
    <submittedName>
        <fullName evidence="1">Uncharacterized protein</fullName>
    </submittedName>
</protein>
<name>A0AAE8XC63_9RHAB</name>
<reference evidence="1" key="2">
    <citation type="submission" date="2021-01" db="EMBL/GenBank/DDBJ databases">
        <authorList>
            <person name="Luo D."/>
            <person name="Zhou Z."/>
            <person name="Ge X."/>
            <person name="Shi Z."/>
            <person name="Bourhy H."/>
            <person name="Marc G."/>
            <person name="Dacheux L."/>
        </authorList>
    </citation>
    <scope>NUCLEOTIDE SEQUENCE</scope>
    <source>
        <strain evidence="1">0410RCA</strain>
    </source>
</reference>
<sequence length="87" mass="10241">MSSISGEEIVRILEDCTDPSCREHQTEVHLYNLFRWGMVIIRSFKEKASQWFHGIQLWFLEKLLSTQVGELAARQKVIQNVKAKYMI</sequence>
<proteinExistence type="predicted"/>
<reference evidence="1" key="1">
    <citation type="journal article" date="2021" name="Viruses">
        <title>Genome Characterization of Bird-Related Rhabdoviruses Circulating in Africa.</title>
        <authorList>
            <person name="Luo D.-S."/>
            <person name="Zhou Z.-J."/>
            <person name="Ge X.-Y."/>
            <person name="Bourhy H."/>
            <person name="Shi Z.-L."/>
            <person name="Grandadam M."/>
            <person name="Dacheux L."/>
        </authorList>
    </citation>
    <scope>NUCLEOTIDE SEQUENCE</scope>
    <source>
        <strain evidence="1">0410RCA</strain>
    </source>
</reference>
<dbReference type="Proteomes" id="UP000830428">
    <property type="component" value="Segment"/>
</dbReference>
<organism evidence="1 2">
    <name type="scientific">Nasoule virus</name>
    <dbReference type="NCBI Taxonomy" id="864695"/>
    <lineage>
        <taxon>Viruses</taxon>
        <taxon>Riboviria</taxon>
        <taxon>Orthornavirae</taxon>
        <taxon>Negarnaviricota</taxon>
        <taxon>Haploviricotina</taxon>
        <taxon>Monjiviricetes</taxon>
        <taxon>Mononegavirales</taxon>
        <taxon>Rhabdoviridae</taxon>
        <taxon>Alpharhabdovirinae</taxon>
        <taxon>Sunrhavirus</taxon>
        <taxon>Sunrhavirus nasoule</taxon>
    </lineage>
</organism>
<dbReference type="GeneID" id="80539672"/>
<evidence type="ECO:0000313" key="1">
    <source>
        <dbReference type="EMBL" id="UAU42861.1"/>
    </source>
</evidence>
<evidence type="ECO:0000313" key="2">
    <source>
        <dbReference type="Proteomes" id="UP000830428"/>
    </source>
</evidence>